<protein>
    <submittedName>
        <fullName evidence="1">Uncharacterized protein</fullName>
    </submittedName>
</protein>
<dbReference type="EMBL" id="MU006250">
    <property type="protein sequence ID" value="KAF2818588.1"/>
    <property type="molecule type" value="Genomic_DNA"/>
</dbReference>
<name>A0A6A6ZCK2_9PLEO</name>
<dbReference type="OrthoDB" id="5425274at2759"/>
<proteinExistence type="predicted"/>
<dbReference type="AlphaFoldDB" id="A0A6A6ZCK2"/>
<gene>
    <name evidence="1" type="ORF">CC86DRAFT_432932</name>
</gene>
<evidence type="ECO:0000313" key="1">
    <source>
        <dbReference type="EMBL" id="KAF2818588.1"/>
    </source>
</evidence>
<evidence type="ECO:0000313" key="2">
    <source>
        <dbReference type="Proteomes" id="UP000799424"/>
    </source>
</evidence>
<accession>A0A6A6ZCK2</accession>
<sequence length="182" mass="21153">MKKMEAQPTNRMWRDGQTCQQVFRAVGWPVYVAIRTRPTASQNTDIGQSVLSSWQNDHKKRHALQAQAIIKDSHRVKVDVWLELTAWVPHLKGCSRASLLEARELPEDNKEHELGVACKAMRRAIRKAFQSCRFEVVGRHTLEVIERRETGAPSNEKPFYARQRVQTIKKYSQKVLHVFCYL</sequence>
<organism evidence="1 2">
    <name type="scientific">Ophiobolus disseminans</name>
    <dbReference type="NCBI Taxonomy" id="1469910"/>
    <lineage>
        <taxon>Eukaryota</taxon>
        <taxon>Fungi</taxon>
        <taxon>Dikarya</taxon>
        <taxon>Ascomycota</taxon>
        <taxon>Pezizomycotina</taxon>
        <taxon>Dothideomycetes</taxon>
        <taxon>Pleosporomycetidae</taxon>
        <taxon>Pleosporales</taxon>
        <taxon>Pleosporineae</taxon>
        <taxon>Phaeosphaeriaceae</taxon>
        <taxon>Ophiobolus</taxon>
    </lineage>
</organism>
<keyword evidence="2" id="KW-1185">Reference proteome</keyword>
<dbReference type="Proteomes" id="UP000799424">
    <property type="component" value="Unassembled WGS sequence"/>
</dbReference>
<reference evidence="1" key="1">
    <citation type="journal article" date="2020" name="Stud. Mycol.">
        <title>101 Dothideomycetes genomes: a test case for predicting lifestyles and emergence of pathogens.</title>
        <authorList>
            <person name="Haridas S."/>
            <person name="Albert R."/>
            <person name="Binder M."/>
            <person name="Bloem J."/>
            <person name="Labutti K."/>
            <person name="Salamov A."/>
            <person name="Andreopoulos B."/>
            <person name="Baker S."/>
            <person name="Barry K."/>
            <person name="Bills G."/>
            <person name="Bluhm B."/>
            <person name="Cannon C."/>
            <person name="Castanera R."/>
            <person name="Culley D."/>
            <person name="Daum C."/>
            <person name="Ezra D."/>
            <person name="Gonzalez J."/>
            <person name="Henrissat B."/>
            <person name="Kuo A."/>
            <person name="Liang C."/>
            <person name="Lipzen A."/>
            <person name="Lutzoni F."/>
            <person name="Magnuson J."/>
            <person name="Mondo S."/>
            <person name="Nolan M."/>
            <person name="Ohm R."/>
            <person name="Pangilinan J."/>
            <person name="Park H.-J."/>
            <person name="Ramirez L."/>
            <person name="Alfaro M."/>
            <person name="Sun H."/>
            <person name="Tritt A."/>
            <person name="Yoshinaga Y."/>
            <person name="Zwiers L.-H."/>
            <person name="Turgeon B."/>
            <person name="Goodwin S."/>
            <person name="Spatafora J."/>
            <person name="Crous P."/>
            <person name="Grigoriev I."/>
        </authorList>
    </citation>
    <scope>NUCLEOTIDE SEQUENCE</scope>
    <source>
        <strain evidence="1">CBS 113818</strain>
    </source>
</reference>